<feature type="transmembrane region" description="Helical" evidence="1">
    <location>
        <begin position="83"/>
        <end position="100"/>
    </location>
</feature>
<sequence length="164" mass="19000">MATDSNTNTYTTDDVQQILNRAIAQQSYASEFSWQDLLDIGAELGLTPTDLRQAEQDIQVEQALTLEREKFDRFRQRQLYGKGGRYSIIAAVLIGINSLTGFGVPWAIYISLILALKLGLSAWHIYQPKGEDYERAFHRWYRNHQVRGWLSSWTHRLLQRTLPQ</sequence>
<reference evidence="3" key="2">
    <citation type="submission" date="2022-01" db="EMBL/GenBank/DDBJ databases">
        <authorList>
            <person name="Zivanovic Y."/>
            <person name="Moreira D."/>
            <person name="Lopez-Garcia P."/>
        </authorList>
    </citation>
    <scope>NUCLEOTIDE SEQUENCE</scope>
    <source>
        <strain evidence="3">G9</strain>
    </source>
</reference>
<gene>
    <name evidence="3" type="ORF">L3556_10145</name>
</gene>
<keyword evidence="1" id="KW-0812">Transmembrane</keyword>
<protein>
    <submittedName>
        <fullName evidence="3">2TM domain-containing protein</fullName>
    </submittedName>
</protein>
<comment type="caution">
    <text evidence="3">The sequence shown here is derived from an EMBL/GenBank/DDBJ whole genome shotgun (WGS) entry which is preliminary data.</text>
</comment>
<dbReference type="EMBL" id="JAKKUT010000002">
    <property type="protein sequence ID" value="MDG2991286.1"/>
    <property type="molecule type" value="Genomic_DNA"/>
</dbReference>
<evidence type="ECO:0000313" key="3">
    <source>
        <dbReference type="EMBL" id="MDG2991286.1"/>
    </source>
</evidence>
<keyword evidence="1" id="KW-1133">Transmembrane helix</keyword>
<evidence type="ECO:0000259" key="2">
    <source>
        <dbReference type="Pfam" id="PF13239"/>
    </source>
</evidence>
<dbReference type="RefSeq" id="WP_277867159.1">
    <property type="nucleotide sequence ID" value="NZ_JAKKUT010000002.1"/>
</dbReference>
<reference evidence="3" key="1">
    <citation type="journal article" date="2022" name="Genome Biol. Evol.">
        <title>A New Gene Family Diagnostic for Intracellular Biomineralization of Amorphous Ca Carbonates by Cyanobacteria.</title>
        <authorList>
            <person name="Benzerara K."/>
            <person name="Duprat E."/>
            <person name="Bitard-Feildel T."/>
            <person name="Caumes G."/>
            <person name="Cassier-Chauvat C."/>
            <person name="Chauvat F."/>
            <person name="Dezi M."/>
            <person name="Diop S.I."/>
            <person name="Gaschignard G."/>
            <person name="Gorgen S."/>
            <person name="Gugger M."/>
            <person name="Lopez-Garcia P."/>
            <person name="Millet M."/>
            <person name="Skouri-Panet F."/>
            <person name="Moreira D."/>
            <person name="Callebaut I."/>
        </authorList>
    </citation>
    <scope>NUCLEOTIDE SEQUENCE</scope>
    <source>
        <strain evidence="3">G9</strain>
    </source>
</reference>
<dbReference type="Proteomes" id="UP001154265">
    <property type="component" value="Unassembled WGS sequence"/>
</dbReference>
<organism evidence="3 4">
    <name type="scientific">Candidatus Synechococcus calcipolaris G9</name>
    <dbReference type="NCBI Taxonomy" id="1497997"/>
    <lineage>
        <taxon>Bacteria</taxon>
        <taxon>Bacillati</taxon>
        <taxon>Cyanobacteriota</taxon>
        <taxon>Cyanophyceae</taxon>
        <taxon>Synechococcales</taxon>
        <taxon>Synechococcaceae</taxon>
        <taxon>Synechococcus</taxon>
    </lineage>
</organism>
<dbReference type="InterPro" id="IPR025698">
    <property type="entry name" value="2TM_dom"/>
</dbReference>
<keyword evidence="4" id="KW-1185">Reference proteome</keyword>
<evidence type="ECO:0000313" key="4">
    <source>
        <dbReference type="Proteomes" id="UP001154265"/>
    </source>
</evidence>
<proteinExistence type="predicted"/>
<name>A0ABT6F096_9SYNE</name>
<evidence type="ECO:0000256" key="1">
    <source>
        <dbReference type="SAM" id="Phobius"/>
    </source>
</evidence>
<accession>A0ABT6F096</accession>
<dbReference type="Pfam" id="PF13239">
    <property type="entry name" value="2TM"/>
    <property type="match status" value="1"/>
</dbReference>
<keyword evidence="1" id="KW-0472">Membrane</keyword>
<feature type="domain" description="2TM" evidence="2">
    <location>
        <begin position="67"/>
        <end position="145"/>
    </location>
</feature>